<dbReference type="EMBL" id="JACHEJ010000009">
    <property type="protein sequence ID" value="MBB6181295.1"/>
    <property type="molecule type" value="Genomic_DNA"/>
</dbReference>
<protein>
    <submittedName>
        <fullName evidence="3">RimJ/RimL family protein N-acetyltransferase</fullName>
    </submittedName>
</protein>
<name>A0A7X0DE12_9HYPH</name>
<organism evidence="3 4">
    <name type="scientific">Pseudorhizobium flavum</name>
    <dbReference type="NCBI Taxonomy" id="1335061"/>
    <lineage>
        <taxon>Bacteria</taxon>
        <taxon>Pseudomonadati</taxon>
        <taxon>Pseudomonadota</taxon>
        <taxon>Alphaproteobacteria</taxon>
        <taxon>Hyphomicrobiales</taxon>
        <taxon>Rhizobiaceae</taxon>
        <taxon>Rhizobium/Agrobacterium group</taxon>
        <taxon>Pseudorhizobium</taxon>
    </lineage>
</organism>
<evidence type="ECO:0000313" key="4">
    <source>
        <dbReference type="Proteomes" id="UP000535501"/>
    </source>
</evidence>
<feature type="region of interest" description="Disordered" evidence="1">
    <location>
        <begin position="1"/>
        <end position="38"/>
    </location>
</feature>
<dbReference type="Gene3D" id="3.40.630.30">
    <property type="match status" value="1"/>
</dbReference>
<dbReference type="RefSeq" id="WP_077548870.1">
    <property type="nucleotide sequence ID" value="NZ_JACHEJ010000009.1"/>
</dbReference>
<accession>A0A7X0DE12</accession>
<dbReference type="Proteomes" id="UP000535501">
    <property type="component" value="Unassembled WGS sequence"/>
</dbReference>
<dbReference type="SUPFAM" id="SSF55729">
    <property type="entry name" value="Acyl-CoA N-acyltransferases (Nat)"/>
    <property type="match status" value="1"/>
</dbReference>
<keyword evidence="4" id="KW-1185">Reference proteome</keyword>
<feature type="domain" description="N-acetyltransferase" evidence="2">
    <location>
        <begin position="84"/>
        <end position="248"/>
    </location>
</feature>
<dbReference type="Pfam" id="PF00583">
    <property type="entry name" value="Acetyltransf_1"/>
    <property type="match status" value="1"/>
</dbReference>
<keyword evidence="3" id="KW-0808">Transferase</keyword>
<evidence type="ECO:0000259" key="2">
    <source>
        <dbReference type="PROSITE" id="PS51186"/>
    </source>
</evidence>
<gene>
    <name evidence="3" type="ORF">HNQ75_003282</name>
</gene>
<feature type="compositionally biased region" description="Polar residues" evidence="1">
    <location>
        <begin position="21"/>
        <end position="33"/>
    </location>
</feature>
<dbReference type="PROSITE" id="PS51186">
    <property type="entry name" value="GNAT"/>
    <property type="match status" value="1"/>
</dbReference>
<evidence type="ECO:0000313" key="3">
    <source>
        <dbReference type="EMBL" id="MBB6181295.1"/>
    </source>
</evidence>
<dbReference type="InterPro" id="IPR000182">
    <property type="entry name" value="GNAT_dom"/>
</dbReference>
<comment type="caution">
    <text evidence="3">The sequence shown here is derived from an EMBL/GenBank/DDBJ whole genome shotgun (WGS) entry which is preliminary data.</text>
</comment>
<dbReference type="GO" id="GO:0016747">
    <property type="term" value="F:acyltransferase activity, transferring groups other than amino-acyl groups"/>
    <property type="evidence" value="ECO:0007669"/>
    <property type="project" value="InterPro"/>
</dbReference>
<dbReference type="CDD" id="cd04301">
    <property type="entry name" value="NAT_SF"/>
    <property type="match status" value="1"/>
</dbReference>
<dbReference type="InterPro" id="IPR016181">
    <property type="entry name" value="Acyl_CoA_acyltransferase"/>
</dbReference>
<evidence type="ECO:0000256" key="1">
    <source>
        <dbReference type="SAM" id="MobiDB-lite"/>
    </source>
</evidence>
<sequence>MERSMGDKVLQSEQPGLEMGQKQNASWHNQPSSPHLPKTQEWLRKHRRRLASRLAMGLISSQSRYALRRDLELQFAPRPAKIPITVRPLCADDLDLLMPQDDLSRSFDEQQEIAWRRSFADTVGSGGYVAIDGRDGRPCYVQWLLGASQNDLIRRLGGFPRLDEDTALLENAYTPPSHRGLGIMSAAMALIAERAAAFGARYVLTFVGTDNVASLKGCQKAGFEVHLIQRRLRVGYGLIDVSLYRKGGVSDAPK</sequence>
<proteinExistence type="predicted"/>
<dbReference type="AlphaFoldDB" id="A0A7X0DE12"/>
<reference evidence="3 4" key="1">
    <citation type="submission" date="2020-08" db="EMBL/GenBank/DDBJ databases">
        <title>Genomic Encyclopedia of Type Strains, Phase IV (KMG-IV): sequencing the most valuable type-strain genomes for metagenomic binning, comparative biology and taxonomic classification.</title>
        <authorList>
            <person name="Goeker M."/>
        </authorList>
    </citation>
    <scope>NUCLEOTIDE SEQUENCE [LARGE SCALE GENOMIC DNA]</scope>
    <source>
        <strain evidence="3 4">DSM 102134</strain>
    </source>
</reference>